<dbReference type="EMBL" id="GL377585">
    <property type="protein sequence ID" value="EFJ25997.1"/>
    <property type="molecule type" value="Genomic_DNA"/>
</dbReference>
<reference evidence="1 2" key="1">
    <citation type="journal article" date="2011" name="Science">
        <title>The Selaginella genome identifies genetic changes associated with the evolution of vascular plants.</title>
        <authorList>
            <person name="Banks J.A."/>
            <person name="Nishiyama T."/>
            <person name="Hasebe M."/>
            <person name="Bowman J.L."/>
            <person name="Gribskov M."/>
            <person name="dePamphilis C."/>
            <person name="Albert V.A."/>
            <person name="Aono N."/>
            <person name="Aoyama T."/>
            <person name="Ambrose B.A."/>
            <person name="Ashton N.W."/>
            <person name="Axtell M.J."/>
            <person name="Barker E."/>
            <person name="Barker M.S."/>
            <person name="Bennetzen J.L."/>
            <person name="Bonawitz N.D."/>
            <person name="Chapple C."/>
            <person name="Cheng C."/>
            <person name="Correa L.G."/>
            <person name="Dacre M."/>
            <person name="DeBarry J."/>
            <person name="Dreyer I."/>
            <person name="Elias M."/>
            <person name="Engstrom E.M."/>
            <person name="Estelle M."/>
            <person name="Feng L."/>
            <person name="Finet C."/>
            <person name="Floyd S.K."/>
            <person name="Frommer W.B."/>
            <person name="Fujita T."/>
            <person name="Gramzow L."/>
            <person name="Gutensohn M."/>
            <person name="Harholt J."/>
            <person name="Hattori M."/>
            <person name="Heyl A."/>
            <person name="Hirai T."/>
            <person name="Hiwatashi Y."/>
            <person name="Ishikawa M."/>
            <person name="Iwata M."/>
            <person name="Karol K.G."/>
            <person name="Koehler B."/>
            <person name="Kolukisaoglu U."/>
            <person name="Kubo M."/>
            <person name="Kurata T."/>
            <person name="Lalonde S."/>
            <person name="Li K."/>
            <person name="Li Y."/>
            <person name="Litt A."/>
            <person name="Lyons E."/>
            <person name="Manning G."/>
            <person name="Maruyama T."/>
            <person name="Michael T.P."/>
            <person name="Mikami K."/>
            <person name="Miyazaki S."/>
            <person name="Morinaga S."/>
            <person name="Murata T."/>
            <person name="Mueller-Roeber B."/>
            <person name="Nelson D.R."/>
            <person name="Obara M."/>
            <person name="Oguri Y."/>
            <person name="Olmstead R.G."/>
            <person name="Onodera N."/>
            <person name="Petersen B.L."/>
            <person name="Pils B."/>
            <person name="Prigge M."/>
            <person name="Rensing S.A."/>
            <person name="Riano-Pachon D.M."/>
            <person name="Roberts A.W."/>
            <person name="Sato Y."/>
            <person name="Scheller H.V."/>
            <person name="Schulz B."/>
            <person name="Schulz C."/>
            <person name="Shakirov E.V."/>
            <person name="Shibagaki N."/>
            <person name="Shinohara N."/>
            <person name="Shippen D.E."/>
            <person name="Soerensen I."/>
            <person name="Sotooka R."/>
            <person name="Sugimoto N."/>
            <person name="Sugita M."/>
            <person name="Sumikawa N."/>
            <person name="Tanurdzic M."/>
            <person name="Theissen G."/>
            <person name="Ulvskov P."/>
            <person name="Wakazuki S."/>
            <person name="Weng J.K."/>
            <person name="Willats W.W."/>
            <person name="Wipf D."/>
            <person name="Wolf P.G."/>
            <person name="Yang L."/>
            <person name="Zimmer A.D."/>
            <person name="Zhu Q."/>
            <person name="Mitros T."/>
            <person name="Hellsten U."/>
            <person name="Loque D."/>
            <person name="Otillar R."/>
            <person name="Salamov A."/>
            <person name="Schmutz J."/>
            <person name="Shapiro H."/>
            <person name="Lindquist E."/>
            <person name="Lucas S."/>
            <person name="Rokhsar D."/>
            <person name="Grigoriev I.V."/>
        </authorList>
    </citation>
    <scope>NUCLEOTIDE SEQUENCE [LARGE SCALE GENOMIC DNA]</scope>
</reference>
<dbReference type="Gramene" id="EFJ25997">
    <property type="protein sequence ID" value="EFJ25997"/>
    <property type="gene ID" value="SELMODRAFT_413378"/>
</dbReference>
<sequence length="248" mass="28237">MVNCFQNSGHNGPTMETKEISLVQKLQLLDSVFHDQILPMVASVMEFGSAAAVGKLLFFASTDRNCFQKFILKEICASNRNSSYVKHPIGTLLENNCNRNTHLDPTHPVHIEEICELTNSKDLYWLPTKRYWICIAEECGTKWITFLAHLIYGVGMANSKAYFSSDQGVLSFNMEEMRWSIEWSSSMGAGWANWVVTTAPQFFIVAIVADRGTLSCFYKGTFMIPDKNKVFFLDYEALKEYGRTGRIY</sequence>
<keyword evidence="2" id="KW-1185">Reference proteome</keyword>
<dbReference type="Proteomes" id="UP000001514">
    <property type="component" value="Unassembled WGS sequence"/>
</dbReference>
<gene>
    <name evidence="1" type="ORF">SELMODRAFT_413378</name>
</gene>
<evidence type="ECO:0000313" key="2">
    <source>
        <dbReference type="Proteomes" id="UP000001514"/>
    </source>
</evidence>
<accession>D8RP94</accession>
<organism evidence="2">
    <name type="scientific">Selaginella moellendorffii</name>
    <name type="common">Spikemoss</name>
    <dbReference type="NCBI Taxonomy" id="88036"/>
    <lineage>
        <taxon>Eukaryota</taxon>
        <taxon>Viridiplantae</taxon>
        <taxon>Streptophyta</taxon>
        <taxon>Embryophyta</taxon>
        <taxon>Tracheophyta</taxon>
        <taxon>Lycopodiopsida</taxon>
        <taxon>Selaginellales</taxon>
        <taxon>Selaginellaceae</taxon>
        <taxon>Selaginella</taxon>
    </lineage>
</organism>
<dbReference type="AlphaFoldDB" id="D8RP94"/>
<dbReference type="HOGENOM" id="CLU_1121670_0_0_1"/>
<proteinExistence type="predicted"/>
<protein>
    <submittedName>
        <fullName evidence="1">Uncharacterized protein</fullName>
    </submittedName>
</protein>
<evidence type="ECO:0000313" key="1">
    <source>
        <dbReference type="EMBL" id="EFJ25997.1"/>
    </source>
</evidence>
<dbReference type="KEGG" id="smo:SELMODRAFT_413378"/>
<name>D8RP94_SELML</name>
<dbReference type="InParanoid" id="D8RP94"/>